<dbReference type="EMBL" id="BSNS01000001">
    <property type="protein sequence ID" value="GLQ52783.1"/>
    <property type="molecule type" value="Genomic_DNA"/>
</dbReference>
<sequence length="232" mass="26117">MIRKRTKALANLRTDLKRSERLLKIERSTFPDPPKTTYQRIGVEGLRGGAVVLMAATFEAYLKDVFLEVVQELENRRGTSKKVTLSSEFILAHDFDGLEAVMRDKQGNKSTRHSDLRRVARAIARGELVGDGFARTEANPRPEVVSKMLKRFGVNEPFKELATKAAAAGLTHSETYLRTKLDEILDRRNEVAHQGVSLNVTRLQLAEYVSFISDLCTVIDAAIVDRFKKICL</sequence>
<name>A0ABQ5VYE1_9HYPH</name>
<dbReference type="RefSeq" id="WP_284338255.1">
    <property type="nucleotide sequence ID" value="NZ_BSNS01000001.1"/>
</dbReference>
<dbReference type="Proteomes" id="UP001156691">
    <property type="component" value="Unassembled WGS sequence"/>
</dbReference>
<feature type="domain" description="RiboL-PSP-HEPN" evidence="1">
    <location>
        <begin position="32"/>
        <end position="224"/>
    </location>
</feature>
<evidence type="ECO:0000259" key="1">
    <source>
        <dbReference type="Pfam" id="PF18735"/>
    </source>
</evidence>
<dbReference type="InterPro" id="IPR041519">
    <property type="entry name" value="HEPN_RiboL-PSP"/>
</dbReference>
<reference evidence="3" key="1">
    <citation type="journal article" date="2019" name="Int. J. Syst. Evol. Microbiol.">
        <title>The Global Catalogue of Microorganisms (GCM) 10K type strain sequencing project: providing services to taxonomists for standard genome sequencing and annotation.</title>
        <authorList>
            <consortium name="The Broad Institute Genomics Platform"/>
            <consortium name="The Broad Institute Genome Sequencing Center for Infectious Disease"/>
            <person name="Wu L."/>
            <person name="Ma J."/>
        </authorList>
    </citation>
    <scope>NUCLEOTIDE SEQUENCE [LARGE SCALE GENOMIC DNA]</scope>
    <source>
        <strain evidence="3">NBRC 112416</strain>
    </source>
</reference>
<comment type="caution">
    <text evidence="2">The sequence shown here is derived from an EMBL/GenBank/DDBJ whole genome shotgun (WGS) entry which is preliminary data.</text>
</comment>
<proteinExistence type="predicted"/>
<protein>
    <recommendedName>
        <fullName evidence="1">RiboL-PSP-HEPN domain-containing protein</fullName>
    </recommendedName>
</protein>
<keyword evidence="3" id="KW-1185">Reference proteome</keyword>
<gene>
    <name evidence="2" type="ORF">GCM10010862_00410</name>
</gene>
<accession>A0ABQ5VYE1</accession>
<dbReference type="Pfam" id="PF18735">
    <property type="entry name" value="HEPN_RiboL-PSP"/>
    <property type="match status" value="1"/>
</dbReference>
<evidence type="ECO:0000313" key="3">
    <source>
        <dbReference type="Proteomes" id="UP001156691"/>
    </source>
</evidence>
<evidence type="ECO:0000313" key="2">
    <source>
        <dbReference type="EMBL" id="GLQ52783.1"/>
    </source>
</evidence>
<organism evidence="2 3">
    <name type="scientific">Devosia nitrariae</name>
    <dbReference type="NCBI Taxonomy" id="2071872"/>
    <lineage>
        <taxon>Bacteria</taxon>
        <taxon>Pseudomonadati</taxon>
        <taxon>Pseudomonadota</taxon>
        <taxon>Alphaproteobacteria</taxon>
        <taxon>Hyphomicrobiales</taxon>
        <taxon>Devosiaceae</taxon>
        <taxon>Devosia</taxon>
    </lineage>
</organism>